<dbReference type="EMBL" id="LJYF01000051">
    <property type="protein sequence ID" value="KRP85814.1"/>
    <property type="molecule type" value="Genomic_DNA"/>
</dbReference>
<dbReference type="AlphaFoldDB" id="A0A0R3BK98"/>
<evidence type="ECO:0000256" key="7">
    <source>
        <dbReference type="RuleBase" id="RU363032"/>
    </source>
</evidence>
<keyword evidence="3" id="KW-1003">Cell membrane</keyword>
<reference evidence="9 10" key="1">
    <citation type="submission" date="2015-09" db="EMBL/GenBank/DDBJ databases">
        <title>Draft Genome Sequence of the Strain BR 3267 (Bradyrhizobium yuanmingense) recommended as inoculant for cowpea in Brazil.</title>
        <authorList>
            <person name="Simoes-Araujo J.L."/>
            <person name="Zilli J.E."/>
        </authorList>
    </citation>
    <scope>NUCLEOTIDE SEQUENCE [LARGE SCALE GENOMIC DNA]</scope>
    <source>
        <strain evidence="9 10">BR3267</strain>
    </source>
</reference>
<gene>
    <name evidence="9" type="ORF">AOQ72_03990</name>
</gene>
<evidence type="ECO:0000256" key="6">
    <source>
        <dbReference type="ARBA" id="ARBA00023136"/>
    </source>
</evidence>
<evidence type="ECO:0000256" key="4">
    <source>
        <dbReference type="ARBA" id="ARBA00022692"/>
    </source>
</evidence>
<comment type="subcellular location">
    <subcellularLocation>
        <location evidence="1 7">Cell membrane</location>
        <topology evidence="1 7">Multi-pass membrane protein</topology>
    </subcellularLocation>
</comment>
<feature type="transmembrane region" description="Helical" evidence="7">
    <location>
        <begin position="138"/>
        <end position="164"/>
    </location>
</feature>
<keyword evidence="4 7" id="KW-0812">Transmembrane</keyword>
<feature type="transmembrane region" description="Helical" evidence="7">
    <location>
        <begin position="102"/>
        <end position="126"/>
    </location>
</feature>
<protein>
    <recommendedName>
        <fullName evidence="8">ABC transmembrane type-1 domain-containing protein</fullName>
    </recommendedName>
</protein>
<dbReference type="Pfam" id="PF19300">
    <property type="entry name" value="BPD_transp_1_N"/>
    <property type="match status" value="1"/>
</dbReference>
<dbReference type="PROSITE" id="PS50928">
    <property type="entry name" value="ABC_TM1"/>
    <property type="match status" value="1"/>
</dbReference>
<dbReference type="InterPro" id="IPR035906">
    <property type="entry name" value="MetI-like_sf"/>
</dbReference>
<dbReference type="OrthoDB" id="9805855at2"/>
<dbReference type="Proteomes" id="UP000051380">
    <property type="component" value="Unassembled WGS sequence"/>
</dbReference>
<dbReference type="GO" id="GO:0071916">
    <property type="term" value="F:dipeptide transmembrane transporter activity"/>
    <property type="evidence" value="ECO:0007669"/>
    <property type="project" value="TreeGrafter"/>
</dbReference>
<evidence type="ECO:0000256" key="1">
    <source>
        <dbReference type="ARBA" id="ARBA00004651"/>
    </source>
</evidence>
<dbReference type="InterPro" id="IPR000515">
    <property type="entry name" value="MetI-like"/>
</dbReference>
<name>A0A0R3BK98_9BRAD</name>
<evidence type="ECO:0000259" key="8">
    <source>
        <dbReference type="PROSITE" id="PS50928"/>
    </source>
</evidence>
<dbReference type="PANTHER" id="PTHR43163:SF6">
    <property type="entry name" value="DIPEPTIDE TRANSPORT SYSTEM PERMEASE PROTEIN DPPB-RELATED"/>
    <property type="match status" value="1"/>
</dbReference>
<keyword evidence="6 7" id="KW-0472">Membrane</keyword>
<dbReference type="Gene3D" id="1.10.3720.10">
    <property type="entry name" value="MetI-like"/>
    <property type="match status" value="1"/>
</dbReference>
<organism evidence="9 10">
    <name type="scientific">Bradyrhizobium yuanmingense</name>
    <dbReference type="NCBI Taxonomy" id="108015"/>
    <lineage>
        <taxon>Bacteria</taxon>
        <taxon>Pseudomonadati</taxon>
        <taxon>Pseudomonadota</taxon>
        <taxon>Alphaproteobacteria</taxon>
        <taxon>Hyphomicrobiales</taxon>
        <taxon>Nitrobacteraceae</taxon>
        <taxon>Bradyrhizobium</taxon>
    </lineage>
</organism>
<dbReference type="InterPro" id="IPR045621">
    <property type="entry name" value="BPD_transp_1_N"/>
</dbReference>
<keyword evidence="5 7" id="KW-1133">Transmembrane helix</keyword>
<comment type="similarity">
    <text evidence="7">Belongs to the binding-protein-dependent transport system permease family.</text>
</comment>
<keyword evidence="2 7" id="KW-0813">Transport</keyword>
<proteinExistence type="inferred from homology"/>
<dbReference type="GO" id="GO:0005886">
    <property type="term" value="C:plasma membrane"/>
    <property type="evidence" value="ECO:0007669"/>
    <property type="project" value="UniProtKB-SubCell"/>
</dbReference>
<feature type="transmembrane region" description="Helical" evidence="7">
    <location>
        <begin position="12"/>
        <end position="31"/>
    </location>
</feature>
<dbReference type="PANTHER" id="PTHR43163">
    <property type="entry name" value="DIPEPTIDE TRANSPORT SYSTEM PERMEASE PROTEIN DPPB-RELATED"/>
    <property type="match status" value="1"/>
</dbReference>
<feature type="transmembrane region" description="Helical" evidence="7">
    <location>
        <begin position="176"/>
        <end position="195"/>
    </location>
</feature>
<evidence type="ECO:0000313" key="9">
    <source>
        <dbReference type="EMBL" id="KRP85814.1"/>
    </source>
</evidence>
<sequence length="311" mass="32700">MRGNAQKAFVSKIARAFVTLVLMVTSVFILMRCAGDPVTVLLGPDATPDMRAAYSGELGLDRPILAQYLAYLHNIIRGSLGVSYVFRQDALGVVLSHLPLTLILTCSALTLAAVTGIAAGIAGAVFPSSFIGRVCTIGTVVGLCVPSFFLAIVLMLVFSIQLNWLPTGGADSWRSLALPAVTMAAASSAVIARYTRVAVRESLDSRYVLAAFARGIPFSRILIHHVLPNAAVPILTVVGLLIGGAVTGSTVVETVFSWPGIGNLFVTSVGNRDIPVVQAIVLLAGTAMIMTNLAVDLGYTWLDPRSNSSET</sequence>
<feature type="transmembrane region" description="Helical" evidence="7">
    <location>
        <begin position="276"/>
        <end position="295"/>
    </location>
</feature>
<evidence type="ECO:0000313" key="10">
    <source>
        <dbReference type="Proteomes" id="UP000051380"/>
    </source>
</evidence>
<feature type="domain" description="ABC transmembrane type-1" evidence="8">
    <location>
        <begin position="98"/>
        <end position="299"/>
    </location>
</feature>
<dbReference type="RefSeq" id="WP_063888476.1">
    <property type="nucleotide sequence ID" value="NZ_LJYF01000051.1"/>
</dbReference>
<evidence type="ECO:0000256" key="3">
    <source>
        <dbReference type="ARBA" id="ARBA00022475"/>
    </source>
</evidence>
<feature type="transmembrane region" description="Helical" evidence="7">
    <location>
        <begin position="233"/>
        <end position="256"/>
    </location>
</feature>
<dbReference type="CDD" id="cd06261">
    <property type="entry name" value="TM_PBP2"/>
    <property type="match status" value="1"/>
</dbReference>
<comment type="caution">
    <text evidence="9">The sequence shown here is derived from an EMBL/GenBank/DDBJ whole genome shotgun (WGS) entry which is preliminary data.</text>
</comment>
<dbReference type="Pfam" id="PF00528">
    <property type="entry name" value="BPD_transp_1"/>
    <property type="match status" value="1"/>
</dbReference>
<evidence type="ECO:0000256" key="2">
    <source>
        <dbReference type="ARBA" id="ARBA00022448"/>
    </source>
</evidence>
<dbReference type="SUPFAM" id="SSF161098">
    <property type="entry name" value="MetI-like"/>
    <property type="match status" value="1"/>
</dbReference>
<accession>A0A0R3BK98</accession>
<evidence type="ECO:0000256" key="5">
    <source>
        <dbReference type="ARBA" id="ARBA00022989"/>
    </source>
</evidence>